<comment type="catalytic activity">
    <reaction evidence="14 15 17">
        <text>guanosine(37) in tRNA + S-adenosyl-L-methionine = N(1)-methylguanosine(37) in tRNA + S-adenosyl-L-homocysteine + H(+)</text>
        <dbReference type="Rhea" id="RHEA:36899"/>
        <dbReference type="Rhea" id="RHEA-COMP:10145"/>
        <dbReference type="Rhea" id="RHEA-COMP:10147"/>
        <dbReference type="ChEBI" id="CHEBI:15378"/>
        <dbReference type="ChEBI" id="CHEBI:57856"/>
        <dbReference type="ChEBI" id="CHEBI:59789"/>
        <dbReference type="ChEBI" id="CHEBI:73542"/>
        <dbReference type="ChEBI" id="CHEBI:74269"/>
        <dbReference type="EC" id="2.1.1.228"/>
    </reaction>
</comment>
<dbReference type="EMBL" id="JAEPRQ010000003">
    <property type="protein sequence ID" value="MBK4216620.1"/>
    <property type="molecule type" value="Genomic_DNA"/>
</dbReference>
<evidence type="ECO:0000256" key="12">
    <source>
        <dbReference type="ARBA" id="ARBA00029736"/>
    </source>
</evidence>
<dbReference type="Pfam" id="PF01746">
    <property type="entry name" value="tRNA_m1G_MT"/>
    <property type="match status" value="1"/>
</dbReference>
<comment type="caution">
    <text evidence="20">The sequence shown here is derived from an EMBL/GenBank/DDBJ whole genome shotgun (WGS) entry which is preliminary data.</text>
</comment>
<comment type="subcellular location">
    <subcellularLocation>
        <location evidence="2 15 17">Cytoplasm</location>
    </subcellularLocation>
</comment>
<evidence type="ECO:0000256" key="11">
    <source>
        <dbReference type="ARBA" id="ARBA00022694"/>
    </source>
</evidence>
<evidence type="ECO:0000313" key="20">
    <source>
        <dbReference type="EMBL" id="MBK4216620.1"/>
    </source>
</evidence>
<feature type="region of interest" description="Disordered" evidence="18">
    <location>
        <begin position="239"/>
        <end position="267"/>
    </location>
</feature>
<accession>A0A934SD06</accession>
<comment type="similarity">
    <text evidence="3 15 17">Belongs to the RNA methyltransferase TrmD family.</text>
</comment>
<reference evidence="20" key="1">
    <citation type="submission" date="2021-01" db="EMBL/GenBank/DDBJ databases">
        <title>Paracoccus amoyensis sp. nov., isolated from the surface seawater along the coast of Xiamen Island, China.</title>
        <authorList>
            <person name="Lyu L."/>
        </authorList>
    </citation>
    <scope>NUCLEOTIDE SEQUENCE</scope>
    <source>
        <strain evidence="20">MJ17</strain>
    </source>
</reference>
<dbReference type="InterPro" id="IPR002649">
    <property type="entry name" value="tRNA_m1G_MeTrfase_TrmD"/>
</dbReference>
<evidence type="ECO:0000256" key="13">
    <source>
        <dbReference type="ARBA" id="ARBA00033392"/>
    </source>
</evidence>
<comment type="function">
    <text evidence="1 15 17">Specifically methylates guanosine-37 in various tRNAs.</text>
</comment>
<keyword evidence="9 15" id="KW-0808">Transferase</keyword>
<dbReference type="AlphaFoldDB" id="A0A934SD06"/>
<dbReference type="Gene3D" id="1.10.1270.20">
    <property type="entry name" value="tRNA(m1g37)methyltransferase, domain 2"/>
    <property type="match status" value="1"/>
</dbReference>
<feature type="binding site" evidence="15 16">
    <location>
        <begin position="140"/>
        <end position="145"/>
    </location>
    <ligand>
        <name>S-adenosyl-L-methionine</name>
        <dbReference type="ChEBI" id="CHEBI:59789"/>
    </ligand>
</feature>
<dbReference type="CDD" id="cd18080">
    <property type="entry name" value="TrmD-like"/>
    <property type="match status" value="1"/>
</dbReference>
<evidence type="ECO:0000256" key="14">
    <source>
        <dbReference type="ARBA" id="ARBA00047783"/>
    </source>
</evidence>
<dbReference type="Gene3D" id="3.40.1280.10">
    <property type="match status" value="1"/>
</dbReference>
<evidence type="ECO:0000256" key="2">
    <source>
        <dbReference type="ARBA" id="ARBA00004496"/>
    </source>
</evidence>
<evidence type="ECO:0000256" key="7">
    <source>
        <dbReference type="ARBA" id="ARBA00022490"/>
    </source>
</evidence>
<evidence type="ECO:0000256" key="6">
    <source>
        <dbReference type="ARBA" id="ARBA00014679"/>
    </source>
</evidence>
<evidence type="ECO:0000259" key="19">
    <source>
        <dbReference type="Pfam" id="PF01746"/>
    </source>
</evidence>
<dbReference type="GO" id="GO:0052906">
    <property type="term" value="F:tRNA (guanine(37)-N1)-methyltransferase activity"/>
    <property type="evidence" value="ECO:0007669"/>
    <property type="project" value="UniProtKB-UniRule"/>
</dbReference>
<evidence type="ECO:0000256" key="16">
    <source>
        <dbReference type="PIRSR" id="PIRSR000386-1"/>
    </source>
</evidence>
<organism evidence="20 21">
    <name type="scientific">Paracoccus caeni</name>
    <dbReference type="NCBI Taxonomy" id="657651"/>
    <lineage>
        <taxon>Bacteria</taxon>
        <taxon>Pseudomonadati</taxon>
        <taxon>Pseudomonadota</taxon>
        <taxon>Alphaproteobacteria</taxon>
        <taxon>Rhodobacterales</taxon>
        <taxon>Paracoccaceae</taxon>
        <taxon>Paracoccus</taxon>
    </lineage>
</organism>
<dbReference type="HAMAP" id="MF_00605">
    <property type="entry name" value="TrmD"/>
    <property type="match status" value="1"/>
</dbReference>
<dbReference type="PIRSF" id="PIRSF000386">
    <property type="entry name" value="tRNA_mtase"/>
    <property type="match status" value="1"/>
</dbReference>
<dbReference type="InterPro" id="IPR016009">
    <property type="entry name" value="tRNA_MeTrfase_TRMD/TRM10"/>
</dbReference>
<dbReference type="InterPro" id="IPR029026">
    <property type="entry name" value="tRNA_m1G_MTases_N"/>
</dbReference>
<evidence type="ECO:0000256" key="10">
    <source>
        <dbReference type="ARBA" id="ARBA00022691"/>
    </source>
</evidence>
<keyword evidence="7 15" id="KW-0963">Cytoplasm</keyword>
<feature type="binding site" evidence="15 16">
    <location>
        <position position="120"/>
    </location>
    <ligand>
        <name>S-adenosyl-L-methionine</name>
        <dbReference type="ChEBI" id="CHEBI:59789"/>
    </ligand>
</feature>
<evidence type="ECO:0000256" key="8">
    <source>
        <dbReference type="ARBA" id="ARBA00022603"/>
    </source>
</evidence>
<evidence type="ECO:0000256" key="4">
    <source>
        <dbReference type="ARBA" id="ARBA00011738"/>
    </source>
</evidence>
<dbReference type="InterPro" id="IPR023148">
    <property type="entry name" value="tRNA_m1G_MeTrfase_C_sf"/>
</dbReference>
<feature type="compositionally biased region" description="Basic and acidic residues" evidence="18">
    <location>
        <begin position="239"/>
        <end position="249"/>
    </location>
</feature>
<evidence type="ECO:0000256" key="9">
    <source>
        <dbReference type="ARBA" id="ARBA00022679"/>
    </source>
</evidence>
<keyword evidence="8 15" id="KW-0489">Methyltransferase</keyword>
<keyword evidence="21" id="KW-1185">Reference proteome</keyword>
<dbReference type="GO" id="GO:0005829">
    <property type="term" value="C:cytosol"/>
    <property type="evidence" value="ECO:0007669"/>
    <property type="project" value="TreeGrafter"/>
</dbReference>
<keyword evidence="10 15" id="KW-0949">S-adenosyl-L-methionine</keyword>
<dbReference type="InterPro" id="IPR029028">
    <property type="entry name" value="Alpha/beta_knot_MTases"/>
</dbReference>
<dbReference type="NCBIfam" id="TIGR00088">
    <property type="entry name" value="trmD"/>
    <property type="match status" value="1"/>
</dbReference>
<dbReference type="PANTHER" id="PTHR46417:SF1">
    <property type="entry name" value="TRNA (GUANINE-N(1)-)-METHYLTRANSFERASE"/>
    <property type="match status" value="1"/>
</dbReference>
<dbReference type="SUPFAM" id="SSF75217">
    <property type="entry name" value="alpha/beta knot"/>
    <property type="match status" value="1"/>
</dbReference>
<proteinExistence type="inferred from homology"/>
<evidence type="ECO:0000256" key="3">
    <source>
        <dbReference type="ARBA" id="ARBA00007630"/>
    </source>
</evidence>
<name>A0A934SD06_9RHOB</name>
<sequence>MAEPQVKGAWTARIITLFPEAFPGILGLSLTGKALAQGLWNLQTIPLRDFGIGKHRNVDDTPAGGGAGMVLRADVMDAALREARQAPPTPIIYMSPRGKPLTQARARALAEGPGVTLICGRFEGVDQRVLDAHGIEEISIGDYVLTGGEIAAQVLIDATVRLIPRVLGNQDSLAEESFSIGNRGLLEAPQYTKPALWEGREIPEVLLSGNHAAIHAWRASEAERLTKERRPDLWRAYAETHMDPAKDRQLSGASDQSRDHREHDKET</sequence>
<keyword evidence="11 15" id="KW-0819">tRNA processing</keyword>
<evidence type="ECO:0000256" key="5">
    <source>
        <dbReference type="ARBA" id="ARBA00012807"/>
    </source>
</evidence>
<dbReference type="Proteomes" id="UP000640485">
    <property type="component" value="Unassembled WGS sequence"/>
</dbReference>
<dbReference type="PANTHER" id="PTHR46417">
    <property type="entry name" value="TRNA (GUANINE-N(1)-)-METHYLTRANSFERASE"/>
    <property type="match status" value="1"/>
</dbReference>
<evidence type="ECO:0000256" key="1">
    <source>
        <dbReference type="ARBA" id="ARBA00002634"/>
    </source>
</evidence>
<evidence type="ECO:0000256" key="15">
    <source>
        <dbReference type="HAMAP-Rule" id="MF_00605"/>
    </source>
</evidence>
<evidence type="ECO:0000256" key="17">
    <source>
        <dbReference type="RuleBase" id="RU003464"/>
    </source>
</evidence>
<dbReference type="NCBIfam" id="NF000648">
    <property type="entry name" value="PRK00026.1"/>
    <property type="match status" value="1"/>
</dbReference>
<evidence type="ECO:0000313" key="21">
    <source>
        <dbReference type="Proteomes" id="UP000640485"/>
    </source>
</evidence>
<evidence type="ECO:0000256" key="18">
    <source>
        <dbReference type="SAM" id="MobiDB-lite"/>
    </source>
</evidence>
<dbReference type="EC" id="2.1.1.228" evidence="5 15"/>
<comment type="subunit">
    <text evidence="4 15 17">Homodimer.</text>
</comment>
<feature type="compositionally biased region" description="Basic and acidic residues" evidence="18">
    <location>
        <begin position="256"/>
        <end position="267"/>
    </location>
</feature>
<protein>
    <recommendedName>
        <fullName evidence="6 15">tRNA (guanine-N(1)-)-methyltransferase</fullName>
        <ecNumber evidence="5 15">2.1.1.228</ecNumber>
    </recommendedName>
    <alternativeName>
        <fullName evidence="12 15">M1G-methyltransferase</fullName>
    </alternativeName>
    <alternativeName>
        <fullName evidence="13 15">tRNA [GM37] methyltransferase</fullName>
    </alternativeName>
</protein>
<gene>
    <name evidence="15 20" type="primary">trmD</name>
    <name evidence="20" type="ORF">JJJ17_11840</name>
</gene>
<dbReference type="GO" id="GO:0002939">
    <property type="term" value="P:tRNA N1-guanine methylation"/>
    <property type="evidence" value="ECO:0007669"/>
    <property type="project" value="TreeGrafter"/>
</dbReference>
<feature type="domain" description="tRNA methyltransferase TRMD/TRM10-type" evidence="19">
    <location>
        <begin position="13"/>
        <end position="235"/>
    </location>
</feature>